<dbReference type="InterPro" id="IPR012467">
    <property type="entry name" value="DUF1684"/>
</dbReference>
<evidence type="ECO:0008006" key="3">
    <source>
        <dbReference type="Google" id="ProtNLM"/>
    </source>
</evidence>
<dbReference type="PANTHER" id="PTHR41913">
    <property type="entry name" value="DUF1684 DOMAIN-CONTAINING PROTEIN"/>
    <property type="match status" value="1"/>
</dbReference>
<protein>
    <recommendedName>
        <fullName evidence="3">DUF1684 domain-containing protein</fullName>
    </recommendedName>
</protein>
<accession>C8XJS5</accession>
<dbReference type="HOGENOM" id="CLU_121713_0_0_11"/>
<dbReference type="KEGG" id="nml:Namu_4349"/>
<organism evidence="1 2">
    <name type="scientific">Nakamurella multipartita (strain ATCC 700099 / DSM 44233 / CIP 104796 / JCM 9543 / NBRC 105858 / Y-104)</name>
    <name type="common">Microsphaera multipartita</name>
    <dbReference type="NCBI Taxonomy" id="479431"/>
    <lineage>
        <taxon>Bacteria</taxon>
        <taxon>Bacillati</taxon>
        <taxon>Actinomycetota</taxon>
        <taxon>Actinomycetes</taxon>
        <taxon>Nakamurellales</taxon>
        <taxon>Nakamurellaceae</taxon>
        <taxon>Nakamurella</taxon>
    </lineage>
</organism>
<evidence type="ECO:0000313" key="2">
    <source>
        <dbReference type="Proteomes" id="UP000002218"/>
    </source>
</evidence>
<evidence type="ECO:0000313" key="1">
    <source>
        <dbReference type="EMBL" id="ACV80636.1"/>
    </source>
</evidence>
<dbReference type="RefSeq" id="WP_015749460.1">
    <property type="nucleotide sequence ID" value="NC_013235.1"/>
</dbReference>
<keyword evidence="2" id="KW-1185">Reference proteome</keyword>
<dbReference type="AlphaFoldDB" id="C8XJS5"/>
<dbReference type="eggNOG" id="COG3358">
    <property type="taxonomic scope" value="Bacteria"/>
</dbReference>
<dbReference type="Pfam" id="PF07920">
    <property type="entry name" value="DUF1684"/>
    <property type="match status" value="1"/>
</dbReference>
<gene>
    <name evidence="1" type="ordered locus">Namu_4349</name>
</gene>
<dbReference type="InParanoid" id="C8XJS5"/>
<sequence>MQGSIAARVDEAGSRFWVRHGARIVELVRRGGRDAIRVRDPKAPERLGFRSVPTFPVDPAWVRTGRFTPLAEPRSVTVETARPDLRQQVTAVGTVEVDIEGTRHRLTATAGPRGRLTLSFTDPTNGRHTAPWRVVTLDPAADDGTIVVDFNRTVNLPFAFTQFGTCPAPVPGNHLPVAINAGERAPHRVTGPLATLAW</sequence>
<name>C8XJS5_NAKMY</name>
<dbReference type="EMBL" id="CP001737">
    <property type="protein sequence ID" value="ACV80636.1"/>
    <property type="molecule type" value="Genomic_DNA"/>
</dbReference>
<proteinExistence type="predicted"/>
<dbReference type="Proteomes" id="UP000002218">
    <property type="component" value="Chromosome"/>
</dbReference>
<reference evidence="1 2" key="2">
    <citation type="journal article" date="2010" name="Stand. Genomic Sci.">
        <title>Complete genome sequence of Nakamurella multipartita type strain (Y-104).</title>
        <authorList>
            <person name="Tice H."/>
            <person name="Mayilraj S."/>
            <person name="Sims D."/>
            <person name="Lapidus A."/>
            <person name="Nolan M."/>
            <person name="Lucas S."/>
            <person name="Glavina Del Rio T."/>
            <person name="Copeland A."/>
            <person name="Cheng J.F."/>
            <person name="Meincke L."/>
            <person name="Bruce D."/>
            <person name="Goodwin L."/>
            <person name="Pitluck S."/>
            <person name="Ivanova N."/>
            <person name="Mavromatis K."/>
            <person name="Ovchinnikova G."/>
            <person name="Pati A."/>
            <person name="Chen A."/>
            <person name="Palaniappan K."/>
            <person name="Land M."/>
            <person name="Hauser L."/>
            <person name="Chang Y.J."/>
            <person name="Jeffries C.D."/>
            <person name="Detter J.C."/>
            <person name="Brettin T."/>
            <person name="Rohde M."/>
            <person name="Goker M."/>
            <person name="Bristow J."/>
            <person name="Eisen J.A."/>
            <person name="Markowitz V."/>
            <person name="Hugenholtz P."/>
            <person name="Kyrpides N.C."/>
            <person name="Klenk H.P."/>
            <person name="Chen F."/>
        </authorList>
    </citation>
    <scope>NUCLEOTIDE SEQUENCE [LARGE SCALE GENOMIC DNA]</scope>
    <source>
        <strain evidence="2">ATCC 700099 / DSM 44233 / CIP 104796 / JCM 9543 / NBRC 105858 / Y-104</strain>
    </source>
</reference>
<dbReference type="STRING" id="479431.Namu_4349"/>
<reference evidence="2" key="1">
    <citation type="submission" date="2009-09" db="EMBL/GenBank/DDBJ databases">
        <title>The complete genome of Nakamurella multipartita DSM 44233.</title>
        <authorList>
            <consortium name="US DOE Joint Genome Institute (JGI-PGF)"/>
            <person name="Lucas S."/>
            <person name="Copeland A."/>
            <person name="Lapidus A."/>
            <person name="Glavina del Rio T."/>
            <person name="Dalin E."/>
            <person name="Tice H."/>
            <person name="Bruce D."/>
            <person name="Goodwin L."/>
            <person name="Pitluck S."/>
            <person name="Kyrpides N."/>
            <person name="Mavromatis K."/>
            <person name="Ivanova N."/>
            <person name="Ovchinnikova G."/>
            <person name="Sims D."/>
            <person name="Meincke L."/>
            <person name="Brettin T."/>
            <person name="Detter J.C."/>
            <person name="Han C."/>
            <person name="Larimer F."/>
            <person name="Land M."/>
            <person name="Hauser L."/>
            <person name="Markowitz V."/>
            <person name="Cheng J.-F."/>
            <person name="Hugenholtz P."/>
            <person name="Woyke T."/>
            <person name="Wu D."/>
            <person name="Klenk H.-P."/>
            <person name="Eisen J.A."/>
        </authorList>
    </citation>
    <scope>NUCLEOTIDE SEQUENCE [LARGE SCALE GENOMIC DNA]</scope>
    <source>
        <strain evidence="2">ATCC 700099 / DSM 44233 / CIP 104796 / JCM 9543 / NBRC 105858 / Y-104</strain>
    </source>
</reference>
<dbReference type="PANTHER" id="PTHR41913:SF1">
    <property type="entry name" value="DUF1684 DOMAIN-CONTAINING PROTEIN"/>
    <property type="match status" value="1"/>
</dbReference>